<feature type="compositionally biased region" description="Gly residues" evidence="1">
    <location>
        <begin position="32"/>
        <end position="49"/>
    </location>
</feature>
<reference evidence="2 3" key="1">
    <citation type="submission" date="2018-01" db="EMBL/GenBank/DDBJ databases">
        <title>Twenty Corynebacterium bovis Genomes.</title>
        <authorList>
            <person name="Gulvik C.A."/>
        </authorList>
    </citation>
    <scope>NUCLEOTIDE SEQUENCE [LARGE SCALE GENOMIC DNA]</scope>
    <source>
        <strain evidence="2 3">16-2004</strain>
    </source>
</reference>
<name>A0A3R8PG70_9CORY</name>
<accession>A0A3R8PG70</accession>
<proteinExistence type="predicted"/>
<evidence type="ECO:0000313" key="2">
    <source>
        <dbReference type="EMBL" id="RRQ04506.1"/>
    </source>
</evidence>
<dbReference type="EMBL" id="PQNQ01000008">
    <property type="protein sequence ID" value="RRQ04506.1"/>
    <property type="molecule type" value="Genomic_DNA"/>
</dbReference>
<evidence type="ECO:0000313" key="3">
    <source>
        <dbReference type="Proteomes" id="UP000278422"/>
    </source>
</evidence>
<dbReference type="AlphaFoldDB" id="A0A3R8PG70"/>
<keyword evidence="3" id="KW-1185">Reference proteome</keyword>
<feature type="region of interest" description="Disordered" evidence="1">
    <location>
        <begin position="27"/>
        <end position="53"/>
    </location>
</feature>
<comment type="caution">
    <text evidence="2">The sequence shown here is derived from an EMBL/GenBank/DDBJ whole genome shotgun (WGS) entry which is preliminary data.</text>
</comment>
<gene>
    <name evidence="2" type="ORF">CXF42_04215</name>
</gene>
<protein>
    <submittedName>
        <fullName evidence="2">Oxidoreductase</fullName>
    </submittedName>
</protein>
<organism evidence="2 3">
    <name type="scientific">Corynebacterium bovis</name>
    <dbReference type="NCBI Taxonomy" id="36808"/>
    <lineage>
        <taxon>Bacteria</taxon>
        <taxon>Bacillati</taxon>
        <taxon>Actinomycetota</taxon>
        <taxon>Actinomycetes</taxon>
        <taxon>Mycobacteriales</taxon>
        <taxon>Corynebacteriaceae</taxon>
        <taxon>Corynebacterium</taxon>
    </lineage>
</organism>
<evidence type="ECO:0000256" key="1">
    <source>
        <dbReference type="SAM" id="MobiDB-lite"/>
    </source>
</evidence>
<sequence length="164" mass="17839">MRGTLAGPPTRGGCDVDLSPVFNFFRRRNDRGPGGAGGAGRPGGAGRSGGTVTPQALDHLRAWAAARTGVEGFVEPETLVNEMSVVFVDGQGEWTRRPIGGPRGIDDVASATGVPLYFAEETGYPQRMRDRMERDRIVRRRLEQMERRERLRDLREDGGTGAGD</sequence>
<dbReference type="Proteomes" id="UP000278422">
    <property type="component" value="Unassembled WGS sequence"/>
</dbReference>